<proteinExistence type="predicted"/>
<evidence type="ECO:0000313" key="2">
    <source>
        <dbReference type="Proteomes" id="UP000093186"/>
    </source>
</evidence>
<gene>
    <name evidence="1" type="ORF">BA195_07435</name>
</gene>
<reference evidence="1 2" key="1">
    <citation type="submission" date="2016-06" db="EMBL/GenBank/DDBJ databases">
        <title>Draft Genome Sequence of Tenacibaculum soleae UCD-KL19.</title>
        <authorList>
            <person name="Eisen J.A."/>
            <person name="Coil D.A."/>
            <person name="Lujan K.M."/>
        </authorList>
    </citation>
    <scope>NUCLEOTIDE SEQUENCE [LARGE SCALE GENOMIC DNA]</scope>
    <source>
        <strain evidence="1 2">UCD-KL19</strain>
    </source>
</reference>
<keyword evidence="2" id="KW-1185">Reference proteome</keyword>
<dbReference type="Pfam" id="PF13528">
    <property type="entry name" value="Glyco_trans_1_3"/>
    <property type="match status" value="1"/>
</dbReference>
<evidence type="ECO:0000313" key="1">
    <source>
        <dbReference type="EMBL" id="OCK42736.1"/>
    </source>
</evidence>
<accession>A0A1B9XZ16</accession>
<sequence length="340" mass="38896">MKILYAFQGTGNGHASRATEIIPYLQQKGEVDILISGYQSELKLPFKVKYKYYGLSFIFGKKGGINFWETIKKVKIKNLINEIKSVPIENYDLVINDFEPITAWAAKFKHTQIISLSHQNAVLDPNAPKYGTYRVERLILKYYAPIKTKFGFHFNTYSSAIFTPIIRKKIRYSNNTNKGHYTVYLPAYSDKKIIKVLSQITNVKWEVFSKNTSEHIFKNNVIIKPINGHNFIKSISSCKGVICGAGFETPAEALFLQKKLLVVPMKNQYEQQCNALSLKQMGIPVLKKFNKNQVSKISSWVNTKQSIKVNYPDITEDILDAIILPYYDNQQIDLAEITIG</sequence>
<name>A0A1B9XZ16_9FLAO</name>
<dbReference type="GO" id="GO:0016740">
    <property type="term" value="F:transferase activity"/>
    <property type="evidence" value="ECO:0007669"/>
    <property type="project" value="UniProtKB-KW"/>
</dbReference>
<organism evidence="1 2">
    <name type="scientific">Tenacibaculum soleae</name>
    <dbReference type="NCBI Taxonomy" id="447689"/>
    <lineage>
        <taxon>Bacteria</taxon>
        <taxon>Pseudomonadati</taxon>
        <taxon>Bacteroidota</taxon>
        <taxon>Flavobacteriia</taxon>
        <taxon>Flavobacteriales</taxon>
        <taxon>Flavobacteriaceae</taxon>
        <taxon>Tenacibaculum</taxon>
    </lineage>
</organism>
<dbReference type="STRING" id="447689.BA195_07435"/>
<keyword evidence="1" id="KW-0808">Transferase</keyword>
<dbReference type="SUPFAM" id="SSF53756">
    <property type="entry name" value="UDP-Glycosyltransferase/glycogen phosphorylase"/>
    <property type="match status" value="1"/>
</dbReference>
<dbReference type="AlphaFoldDB" id="A0A1B9XZ16"/>
<dbReference type="Gene3D" id="3.40.50.2000">
    <property type="entry name" value="Glycogen Phosphorylase B"/>
    <property type="match status" value="1"/>
</dbReference>
<dbReference type="EMBL" id="MAKX01000002">
    <property type="protein sequence ID" value="OCK42736.1"/>
    <property type="molecule type" value="Genomic_DNA"/>
</dbReference>
<dbReference type="OrthoDB" id="9793805at2"/>
<comment type="caution">
    <text evidence="1">The sequence shown here is derived from an EMBL/GenBank/DDBJ whole genome shotgun (WGS) entry which is preliminary data.</text>
</comment>
<protein>
    <submittedName>
        <fullName evidence="1">Glycosyl transferase</fullName>
    </submittedName>
</protein>
<dbReference type="RefSeq" id="WP_068704063.1">
    <property type="nucleotide sequence ID" value="NZ_MAKX01000002.1"/>
</dbReference>
<dbReference type="Proteomes" id="UP000093186">
    <property type="component" value="Unassembled WGS sequence"/>
</dbReference>